<reference evidence="3" key="1">
    <citation type="submission" date="2022-12" db="EMBL/GenBank/DDBJ databases">
        <authorList>
            <person name="Petersen C."/>
        </authorList>
    </citation>
    <scope>NUCLEOTIDE SEQUENCE</scope>
    <source>
        <strain evidence="3">IBT 29677</strain>
    </source>
</reference>
<name>A0A9W9VNI3_9EURO</name>
<evidence type="ECO:0000313" key="3">
    <source>
        <dbReference type="EMBL" id="KAJ5386381.1"/>
    </source>
</evidence>
<reference evidence="3" key="2">
    <citation type="journal article" date="2023" name="IMA Fungus">
        <title>Comparative genomic study of the Penicillium genus elucidates a diverse pangenome and 15 lateral gene transfer events.</title>
        <authorList>
            <person name="Petersen C."/>
            <person name="Sorensen T."/>
            <person name="Nielsen M.R."/>
            <person name="Sondergaard T.E."/>
            <person name="Sorensen J.L."/>
            <person name="Fitzpatrick D.A."/>
            <person name="Frisvad J.C."/>
            <person name="Nielsen K.L."/>
        </authorList>
    </citation>
    <scope>NUCLEOTIDE SEQUENCE</scope>
    <source>
        <strain evidence="3">IBT 29677</strain>
    </source>
</reference>
<accession>A0A9W9VNI3</accession>
<sequence>MHFTSAAALVALSSIGVAYAAPLANSQDDLTRRKPEYEVVNVGGDSSSSAVPEVETVTQTLNSVVTAAGAPGVPSTVTITATPSPTLSPSSVAPSSTPNAHHAPPPGGSFMPPPDSSSFFRRGLKAAGDPFLYARSWVPSSSSWPVSATSLVARDFDGWYPSSSVATPTSSAVSSTSLVARQWGLPSSATPSVSATPLVARDLNGWYPSSSVATPTSSAVSSTSLVARQWGWSSSIGLPSSATPSASATPLAARDFVDDSYSPDLSAASSSPSVSASASPTPFARRAISSTSSVATPSSSWSIPAAASLLPY</sequence>
<feature type="region of interest" description="Disordered" evidence="1">
    <location>
        <begin position="80"/>
        <end position="116"/>
    </location>
</feature>
<protein>
    <submittedName>
        <fullName evidence="3">Uncharacterized protein</fullName>
    </submittedName>
</protein>
<keyword evidence="4" id="KW-1185">Reference proteome</keyword>
<dbReference type="GeneID" id="81372539"/>
<comment type="caution">
    <text evidence="3">The sequence shown here is derived from an EMBL/GenBank/DDBJ whole genome shotgun (WGS) entry which is preliminary data.</text>
</comment>
<dbReference type="OrthoDB" id="4369889at2759"/>
<feature type="signal peptide" evidence="2">
    <location>
        <begin position="1"/>
        <end position="20"/>
    </location>
</feature>
<evidence type="ECO:0000256" key="1">
    <source>
        <dbReference type="SAM" id="MobiDB-lite"/>
    </source>
</evidence>
<feature type="compositionally biased region" description="Low complexity" evidence="1">
    <location>
        <begin position="80"/>
        <end position="98"/>
    </location>
</feature>
<gene>
    <name evidence="3" type="ORF">N7509_008922</name>
</gene>
<feature type="compositionally biased region" description="Pro residues" evidence="1">
    <location>
        <begin position="103"/>
        <end position="115"/>
    </location>
</feature>
<evidence type="ECO:0000256" key="2">
    <source>
        <dbReference type="SAM" id="SignalP"/>
    </source>
</evidence>
<keyword evidence="2" id="KW-0732">Signal</keyword>
<proteinExistence type="predicted"/>
<dbReference type="Proteomes" id="UP001147747">
    <property type="component" value="Unassembled WGS sequence"/>
</dbReference>
<dbReference type="AlphaFoldDB" id="A0A9W9VNI3"/>
<organism evidence="3 4">
    <name type="scientific">Penicillium cosmopolitanum</name>
    <dbReference type="NCBI Taxonomy" id="1131564"/>
    <lineage>
        <taxon>Eukaryota</taxon>
        <taxon>Fungi</taxon>
        <taxon>Dikarya</taxon>
        <taxon>Ascomycota</taxon>
        <taxon>Pezizomycotina</taxon>
        <taxon>Eurotiomycetes</taxon>
        <taxon>Eurotiomycetidae</taxon>
        <taxon>Eurotiales</taxon>
        <taxon>Aspergillaceae</taxon>
        <taxon>Penicillium</taxon>
    </lineage>
</organism>
<dbReference type="RefSeq" id="XP_056484179.1">
    <property type="nucleotide sequence ID" value="XM_056633559.1"/>
</dbReference>
<evidence type="ECO:0000313" key="4">
    <source>
        <dbReference type="Proteomes" id="UP001147747"/>
    </source>
</evidence>
<feature type="chain" id="PRO_5040732608" evidence="2">
    <location>
        <begin position="21"/>
        <end position="312"/>
    </location>
</feature>
<dbReference type="EMBL" id="JAPZBU010000009">
    <property type="protein sequence ID" value="KAJ5386381.1"/>
    <property type="molecule type" value="Genomic_DNA"/>
</dbReference>